<dbReference type="EMBL" id="JBHMAU010000038">
    <property type="protein sequence ID" value="MFB9775754.1"/>
    <property type="molecule type" value="Genomic_DNA"/>
</dbReference>
<dbReference type="SFLD" id="SFLDG01212">
    <property type="entry name" value="Phytoene_synthase_like"/>
    <property type="match status" value="1"/>
</dbReference>
<gene>
    <name evidence="3" type="ORF">ACFFN1_04925</name>
</gene>
<dbReference type="InterPro" id="IPR019845">
    <property type="entry name" value="Squalene/phytoene_synthase_CS"/>
</dbReference>
<comment type="caution">
    <text evidence="3">The sequence shown here is derived from an EMBL/GenBank/DDBJ whole genome shotgun (WGS) entry which is preliminary data.</text>
</comment>
<dbReference type="Proteomes" id="UP001589707">
    <property type="component" value="Unassembled WGS sequence"/>
</dbReference>
<dbReference type="InterPro" id="IPR008949">
    <property type="entry name" value="Isoprenoid_synthase_dom_sf"/>
</dbReference>
<dbReference type="RefSeq" id="WP_376839155.1">
    <property type="nucleotide sequence ID" value="NZ_JBHMAU010000038.1"/>
</dbReference>
<keyword evidence="2" id="KW-0808">Transferase</keyword>
<evidence type="ECO:0000313" key="4">
    <source>
        <dbReference type="Proteomes" id="UP001589707"/>
    </source>
</evidence>
<comment type="pathway">
    <text evidence="1">Carotenoid biosynthesis; phytoene biosynthesis.</text>
</comment>
<evidence type="ECO:0000313" key="3">
    <source>
        <dbReference type="EMBL" id="MFB9775754.1"/>
    </source>
</evidence>
<dbReference type="PANTHER" id="PTHR31480">
    <property type="entry name" value="BIFUNCTIONAL LYCOPENE CYCLASE/PHYTOENE SYNTHASE"/>
    <property type="match status" value="1"/>
</dbReference>
<reference evidence="3 4" key="1">
    <citation type="submission" date="2024-09" db="EMBL/GenBank/DDBJ databases">
        <authorList>
            <person name="Sun Q."/>
            <person name="Mori K."/>
        </authorList>
    </citation>
    <scope>NUCLEOTIDE SEQUENCE [LARGE SCALE GENOMIC DNA]</scope>
    <source>
        <strain evidence="3 4">JCM 11683</strain>
    </source>
</reference>
<evidence type="ECO:0000256" key="1">
    <source>
        <dbReference type="ARBA" id="ARBA00004684"/>
    </source>
</evidence>
<sequence>MIRRTRFAAASHSGHRCARTDYTRACQAAAAEVLARYSTSFSLAVRTLPPEVRIHITAIYAMARVADEIVDGGMAQLNAAQRQRELDAFEQRIAAAVATGASADLIAHAFALTARQVGIGPAEWEPFFASMRADIRPQAHTEESVAAYIHGSAEVIGQMCLAAFFQGAVPEADAASLRTGAMALGAGFQKVNFLRDLAEDTRLGRSYLPGLGAAGLDDAARDRIVAEIDADLATAGAVIGLLPARVRPAVRIAHALFAELNRRLARTPAAQIRTQRMRVSNPRKLALAARALTRAGAGGERP</sequence>
<dbReference type="SFLD" id="SFLDS00005">
    <property type="entry name" value="Isoprenoid_Synthase_Type_I"/>
    <property type="match status" value="1"/>
</dbReference>
<dbReference type="InterPro" id="IPR044843">
    <property type="entry name" value="Trans_IPPS_bact-type"/>
</dbReference>
<accession>A0ABV5WZZ2</accession>
<dbReference type="Gene3D" id="1.10.600.10">
    <property type="entry name" value="Farnesyl Diphosphate Synthase"/>
    <property type="match status" value="1"/>
</dbReference>
<name>A0ABV5WZZ2_9MICO</name>
<dbReference type="SUPFAM" id="SSF48576">
    <property type="entry name" value="Terpenoid synthases"/>
    <property type="match status" value="1"/>
</dbReference>
<proteinExistence type="predicted"/>
<dbReference type="PROSITE" id="PS01045">
    <property type="entry name" value="SQUALEN_PHYTOEN_SYN_2"/>
    <property type="match status" value="1"/>
</dbReference>
<evidence type="ECO:0000256" key="2">
    <source>
        <dbReference type="ARBA" id="ARBA00022679"/>
    </source>
</evidence>
<dbReference type="SFLD" id="SFLDG01018">
    <property type="entry name" value="Squalene/Phytoene_Synthase_Lik"/>
    <property type="match status" value="1"/>
</dbReference>
<dbReference type="InterPro" id="IPR002060">
    <property type="entry name" value="Squ/phyt_synthse"/>
</dbReference>
<protein>
    <submittedName>
        <fullName evidence="3">Phytoene/squalene synthase family protein</fullName>
    </submittedName>
</protein>
<dbReference type="Pfam" id="PF00494">
    <property type="entry name" value="SQS_PSY"/>
    <property type="match status" value="1"/>
</dbReference>
<organism evidence="3 4">
    <name type="scientific">Brevibacterium otitidis</name>
    <dbReference type="NCBI Taxonomy" id="53364"/>
    <lineage>
        <taxon>Bacteria</taxon>
        <taxon>Bacillati</taxon>
        <taxon>Actinomycetota</taxon>
        <taxon>Actinomycetes</taxon>
        <taxon>Micrococcales</taxon>
        <taxon>Brevibacteriaceae</taxon>
        <taxon>Brevibacterium</taxon>
    </lineage>
</organism>
<keyword evidence="4" id="KW-1185">Reference proteome</keyword>